<dbReference type="KEGG" id="och:CES85_3300"/>
<reference evidence="1 2" key="1">
    <citation type="submission" date="2017-07" db="EMBL/GenBank/DDBJ databases">
        <title>Phylogenetic study on the rhizospheric bacterium Ochrobactrum sp. A44.</title>
        <authorList>
            <person name="Krzyzanowska D.M."/>
            <person name="Ossowicki A."/>
            <person name="Rajewska M."/>
            <person name="Maciag T."/>
            <person name="Kaczynski Z."/>
            <person name="Czerwicka M."/>
            <person name="Jafra S."/>
        </authorList>
    </citation>
    <scope>NUCLEOTIDE SEQUENCE [LARGE SCALE GENOMIC DNA]</scope>
    <source>
        <strain evidence="1 2">A44</strain>
        <plasmid evidence="1 2">unnamed1</plasmid>
    </source>
</reference>
<dbReference type="EMBL" id="CP022605">
    <property type="protein sequence ID" value="ASV88725.1"/>
    <property type="molecule type" value="Genomic_DNA"/>
</dbReference>
<organism evidence="1 2">
    <name type="scientific">Ochrobactrum quorumnocens</name>
    <dbReference type="NCBI Taxonomy" id="271865"/>
    <lineage>
        <taxon>Bacteria</taxon>
        <taxon>Pseudomonadati</taxon>
        <taxon>Pseudomonadota</taxon>
        <taxon>Alphaproteobacteria</taxon>
        <taxon>Hyphomicrobiales</taxon>
        <taxon>Brucellaceae</taxon>
        <taxon>Brucella/Ochrobactrum group</taxon>
        <taxon>Ochrobactrum</taxon>
    </lineage>
</organism>
<geneLocation type="plasmid" evidence="1 2">
    <name>unnamed1</name>
</geneLocation>
<evidence type="ECO:0000313" key="1">
    <source>
        <dbReference type="EMBL" id="ASV88725.1"/>
    </source>
</evidence>
<protein>
    <submittedName>
        <fullName evidence="1">Uncharacterized protein</fullName>
    </submittedName>
</protein>
<proteinExistence type="predicted"/>
<sequence>MLSEPEYNGCCEIYCCTEHDRAAIITGSNSSPVFQSAKHDFDTITPLVSTFVILDRLLTVFATRDARLYLFVF</sequence>
<gene>
    <name evidence="1" type="ORF">CES85_3300</name>
</gene>
<dbReference type="Proteomes" id="UP000215256">
    <property type="component" value="Plasmid unnamed1"/>
</dbReference>
<keyword evidence="1" id="KW-0614">Plasmid</keyword>
<dbReference type="AlphaFoldDB" id="A0A248UPR5"/>
<accession>A0A248UPR5</accession>
<name>A0A248UPR5_9HYPH</name>
<evidence type="ECO:0000313" key="2">
    <source>
        <dbReference type="Proteomes" id="UP000215256"/>
    </source>
</evidence>